<dbReference type="GO" id="GO:0006226">
    <property type="term" value="P:dUMP biosynthetic process"/>
    <property type="evidence" value="ECO:0007669"/>
    <property type="project" value="InterPro"/>
</dbReference>
<dbReference type="InterPro" id="IPR029054">
    <property type="entry name" value="dUTPase-like"/>
</dbReference>
<dbReference type="EMBL" id="LR031358">
    <property type="protein sequence ID" value="VDB97301.1"/>
    <property type="molecule type" value="Genomic_DNA"/>
</dbReference>
<comment type="catalytic activity">
    <reaction evidence="5">
        <text>dUTP + H2O = dUMP + diphosphate + H(+)</text>
        <dbReference type="Rhea" id="RHEA:10248"/>
        <dbReference type="ChEBI" id="CHEBI:15377"/>
        <dbReference type="ChEBI" id="CHEBI:15378"/>
        <dbReference type="ChEBI" id="CHEBI:33019"/>
        <dbReference type="ChEBI" id="CHEBI:61555"/>
        <dbReference type="ChEBI" id="CHEBI:246422"/>
        <dbReference type="EC" id="3.6.1.23"/>
    </reaction>
</comment>
<dbReference type="CDD" id="cd07557">
    <property type="entry name" value="trimeric_dUTPase"/>
    <property type="match status" value="1"/>
</dbReference>
<keyword evidence="3 7" id="KW-0378">Hydrolase</keyword>
<dbReference type="InterPro" id="IPR008181">
    <property type="entry name" value="dUTPase"/>
</dbReference>
<dbReference type="Proteomes" id="UP000294726">
    <property type="component" value="Chromosome"/>
</dbReference>
<dbReference type="InterPro" id="IPR036157">
    <property type="entry name" value="dUTPase-like_sf"/>
</dbReference>
<dbReference type="Gene3D" id="2.70.40.10">
    <property type="match status" value="1"/>
</dbReference>
<evidence type="ECO:0000313" key="8">
    <source>
        <dbReference type="Proteomes" id="UP000294726"/>
    </source>
</evidence>
<dbReference type="InterPro" id="IPR033704">
    <property type="entry name" value="dUTPase_trimeric"/>
</dbReference>
<dbReference type="EC" id="3.6.1.23" evidence="2"/>
<dbReference type="GO" id="GO:0000287">
    <property type="term" value="F:magnesium ion binding"/>
    <property type="evidence" value="ECO:0007669"/>
    <property type="project" value="InterPro"/>
</dbReference>
<dbReference type="PANTHER" id="PTHR11241">
    <property type="entry name" value="DEOXYURIDINE 5'-TRIPHOSPHATE NUCLEOTIDOHYDROLASE"/>
    <property type="match status" value="1"/>
</dbReference>
<protein>
    <recommendedName>
        <fullName evidence="2">dUTP diphosphatase</fullName>
        <ecNumber evidence="2">3.6.1.23</ecNumber>
    </recommendedName>
</protein>
<proteinExistence type="inferred from homology"/>
<keyword evidence="4" id="KW-0546">Nucleotide metabolism</keyword>
<gene>
    <name evidence="7" type="primary">dut</name>
    <name evidence="7" type="ORF">OENI_0305</name>
</gene>
<dbReference type="GO" id="GO:0004170">
    <property type="term" value="F:dUTP diphosphatase activity"/>
    <property type="evidence" value="ECO:0007669"/>
    <property type="project" value="UniProtKB-EC"/>
</dbReference>
<accession>A0AAQ2UU28</accession>
<sequence>MVCMTKDRGFEIVTRFKDAGIKLPSRGTAHAAGYDIRAAEDTEIPGDGTIKLVPTGIKAYMPHDNVLFLVNRSSGPYKRGLVLPNSVGVIDADYYNNEKNEGEIFVQLQSISGKTVDVKKGDRIVQAIFVPFLLADNDRAGGLRHGGFGSTGDD</sequence>
<reference evidence="7 8" key="1">
    <citation type="submission" date="2018-08" db="EMBL/GenBank/DDBJ databases">
        <authorList>
            <person name="Lorentzen P. G. S. M."/>
        </authorList>
    </citation>
    <scope>NUCLEOTIDE SEQUENCE [LARGE SCALE GENOMIC DNA]</scope>
    <source>
        <strain evidence="7 8">CRBO_1381</strain>
    </source>
</reference>
<name>A0AAQ2UU28_OENOE</name>
<evidence type="ECO:0000256" key="1">
    <source>
        <dbReference type="ARBA" id="ARBA00006581"/>
    </source>
</evidence>
<feature type="domain" description="dUTPase-like" evidence="6">
    <location>
        <begin position="21"/>
        <end position="133"/>
    </location>
</feature>
<dbReference type="AlphaFoldDB" id="A0AAQ2UU28"/>
<evidence type="ECO:0000259" key="6">
    <source>
        <dbReference type="Pfam" id="PF00692"/>
    </source>
</evidence>
<organism evidence="7 8">
    <name type="scientific">Oenococcus oeni</name>
    <name type="common">Leuconostoc oenos</name>
    <dbReference type="NCBI Taxonomy" id="1247"/>
    <lineage>
        <taxon>Bacteria</taxon>
        <taxon>Bacillati</taxon>
        <taxon>Bacillota</taxon>
        <taxon>Bacilli</taxon>
        <taxon>Lactobacillales</taxon>
        <taxon>Lactobacillaceae</taxon>
        <taxon>Oenococcus</taxon>
    </lineage>
</organism>
<evidence type="ECO:0000256" key="4">
    <source>
        <dbReference type="ARBA" id="ARBA00023080"/>
    </source>
</evidence>
<dbReference type="PANTHER" id="PTHR11241:SF0">
    <property type="entry name" value="DEOXYURIDINE 5'-TRIPHOSPHATE NUCLEOTIDOHYDROLASE"/>
    <property type="match status" value="1"/>
</dbReference>
<evidence type="ECO:0000256" key="2">
    <source>
        <dbReference type="ARBA" id="ARBA00012379"/>
    </source>
</evidence>
<evidence type="ECO:0000256" key="3">
    <source>
        <dbReference type="ARBA" id="ARBA00022801"/>
    </source>
</evidence>
<dbReference type="Pfam" id="PF00692">
    <property type="entry name" value="dUTPase"/>
    <property type="match status" value="1"/>
</dbReference>
<evidence type="ECO:0000313" key="7">
    <source>
        <dbReference type="EMBL" id="VDB97301.1"/>
    </source>
</evidence>
<dbReference type="GO" id="GO:0046081">
    <property type="term" value="P:dUTP catabolic process"/>
    <property type="evidence" value="ECO:0007669"/>
    <property type="project" value="InterPro"/>
</dbReference>
<evidence type="ECO:0000256" key="5">
    <source>
        <dbReference type="ARBA" id="ARBA00047686"/>
    </source>
</evidence>
<dbReference type="SUPFAM" id="SSF51283">
    <property type="entry name" value="dUTPase-like"/>
    <property type="match status" value="1"/>
</dbReference>
<comment type="similarity">
    <text evidence="1">Belongs to the dUTPase family.</text>
</comment>